<feature type="compositionally biased region" description="Basic and acidic residues" evidence="2">
    <location>
        <begin position="510"/>
        <end position="523"/>
    </location>
</feature>
<proteinExistence type="predicted"/>
<dbReference type="SUPFAM" id="SSF54001">
    <property type="entry name" value="Cysteine proteinases"/>
    <property type="match status" value="1"/>
</dbReference>
<reference evidence="3 4" key="1">
    <citation type="submission" date="2017-08" db="EMBL/GenBank/DDBJ databases">
        <title>Acidophilic green algal genome provides insights into adaptation to an acidic environment.</title>
        <authorList>
            <person name="Hirooka S."/>
            <person name="Hirose Y."/>
            <person name="Kanesaki Y."/>
            <person name="Higuchi S."/>
            <person name="Fujiwara T."/>
            <person name="Onuma R."/>
            <person name="Era A."/>
            <person name="Ohbayashi R."/>
            <person name="Uzuka A."/>
            <person name="Nozaki H."/>
            <person name="Yoshikawa H."/>
            <person name="Miyagishima S.Y."/>
        </authorList>
    </citation>
    <scope>NUCLEOTIDE SEQUENCE [LARGE SCALE GENOMIC DNA]</scope>
    <source>
        <strain evidence="3 4">NIES-2499</strain>
    </source>
</reference>
<feature type="compositionally biased region" description="Low complexity" evidence="2">
    <location>
        <begin position="443"/>
        <end position="452"/>
    </location>
</feature>
<feature type="compositionally biased region" description="Polar residues" evidence="2">
    <location>
        <begin position="1087"/>
        <end position="1103"/>
    </location>
</feature>
<dbReference type="PANTHER" id="PTHR46915">
    <property type="entry name" value="UBIQUITIN-LIKE PROTEASE 4-RELATED"/>
    <property type="match status" value="1"/>
</dbReference>
<feature type="region of interest" description="Disordered" evidence="2">
    <location>
        <begin position="222"/>
        <end position="251"/>
    </location>
</feature>
<feature type="region of interest" description="Disordered" evidence="2">
    <location>
        <begin position="300"/>
        <end position="352"/>
    </location>
</feature>
<feature type="region of interest" description="Disordered" evidence="2">
    <location>
        <begin position="65"/>
        <end position="98"/>
    </location>
</feature>
<dbReference type="PANTHER" id="PTHR46915:SF2">
    <property type="entry name" value="UBIQUITIN-LIKE PROTEASE 4"/>
    <property type="match status" value="1"/>
</dbReference>
<sequence length="1573" mass="169159">MLDDTEPIILHIDSMDGGPHNASTIFTQLRSYLHYEWLHQASLGEGNANRAKSWRAEHNGCDPQFLNKKADGRANKRSSKQSSNNAIPLEQDASSSIQQSSMPAVHTCKLKYLPTQDNYCDCGLFMLSSIQFFCHANPHRLDYSVVQSLNYPRKPECENGKAILQQACRHGHVGFLTPQWFHPENANLLREHIRYLIHYHLFETALEAHKAKTLVMSTGDRAASISDESNPRRHSAPSTLGMPLMSKPSTAEGHGIVLKQDKMEAEDQMGGRKVGGSEGMVMDSEHQQTVGSDEVLTAEAEGHEEDGQDHKQQGSRNPCGKEGGRSLVKARDDDDVAVDTTSPSGQESQGGGRYMVISNREVLPRLPGRLLELKGLIDAYEAIPHMARKRFLEPEEYMQHRDTYLNLQRIASAADDDIFSPEEVGQHAGTSNNHCKRQRKNHATAAAEEASSPSGSCIVVLPTRASSRLQTTQQLQAAATNRPTTLSKRVISRHGSLVSDDNEAAVPKKSTRDEQDLKSSKGYDEEDLISTRASLLSSLRKDNELIKFGESQHTVAAMMSESLEDEDLDLPLPDSQLVQGPALYRTSKGAQVASAMTASHDRSSDAQLVSPALHDEKKLPPEVWSSRSTPLKDDIGGADYAYGLDDDLGCVSAAAAAAAAEVVSPSNNGRYDNKRRLGRCGGCSEGGDKFHMVAAVGRNANEQTGDLIINRSHQLSAQEEEDFDQGYGDHLDVEEKRSALHGWEDDDSLLQQQGQQQQQQQEKRSALHGWEDDDSLLQQQGQRPMMTTGAMLQAIPRLVPSAASSEHYNRQQQDSSDVQVISCRPYVLLDAAADASNAGGGALKGRRTNSTLPFVMTEASTSADNKPGSKKIAELQRYQYCHNRAGGMASSDIRICTDKSGFQRTSGAAGWPSSTGVAAAAACRHNADGEGEGGGRPNSHIRWGGDFDVELDRSVSDKEARDDDGDQEEPSARIPLLPSGPLPASRDDGPLNGSAITEGSDTPSHQFHVRNKTSSRASPARPSCHTQQQTSTATTRVETTSVGIVVPAAASPSSHYFNDRSTHQTACGSRHSDQSAANQEGTKRSKLSSGQLGRSHRGQQSGSRALAGALSNDDDQQAAEASPLSTPHDLDLKLTSSSTDDEQQLQEGRPALVDVDCLGSPSEAHDDYAGRIIMDTGSALAGASVSCEVAAEEEEQDNADTPSISVPGLPASSAAAAASSCHAMRSATDVVLTGTNRLKKQRLASSSAPPIQPVTFVPSASAEPSTSSPAYKIHTSSSVHSDSGAWQLPLLDAPAAAVASSRTKGDIVLMEDVVRKQVNAIDKKEEALALKKVLTDVMKHSTYIHMEAAVSLSKTSKPQTTAPAGATTTATARQLAVCTTGLAEEASAPAEVQLAAAAVLHRPPSPKAIIPVVPTSSPDVNQKAGKPQQQTSLAQGQLQKPLLQSPDDVINLTNDDDGDDDGNCHRGDDRYGNYAAGSHQGGNNQASGAASRPRADTGQLGLTHYKQGLPHDKDFVKTADPSSSSENKAKEEDDYSKDESNASSKKREGGEKKGHSSRKNKRKRDNRRHNRSR</sequence>
<dbReference type="InterPro" id="IPR038765">
    <property type="entry name" value="Papain-like_cys_pep_sf"/>
</dbReference>
<feature type="compositionally biased region" description="Polar residues" evidence="2">
    <location>
        <begin position="80"/>
        <end position="98"/>
    </location>
</feature>
<feature type="region of interest" description="Disordered" evidence="2">
    <location>
        <begin position="492"/>
        <end position="524"/>
    </location>
</feature>
<keyword evidence="4" id="KW-1185">Reference proteome</keyword>
<accession>A0A250X4Y5</accession>
<gene>
    <name evidence="3" type="ORF">CEUSTIGMA_g5421.t1</name>
</gene>
<evidence type="ECO:0000256" key="2">
    <source>
        <dbReference type="SAM" id="MobiDB-lite"/>
    </source>
</evidence>
<evidence type="ECO:0000313" key="4">
    <source>
        <dbReference type="Proteomes" id="UP000232323"/>
    </source>
</evidence>
<organism evidence="3 4">
    <name type="scientific">Chlamydomonas eustigma</name>
    <dbReference type="NCBI Taxonomy" id="1157962"/>
    <lineage>
        <taxon>Eukaryota</taxon>
        <taxon>Viridiplantae</taxon>
        <taxon>Chlorophyta</taxon>
        <taxon>core chlorophytes</taxon>
        <taxon>Chlorophyceae</taxon>
        <taxon>CS clade</taxon>
        <taxon>Chlamydomonadales</taxon>
        <taxon>Chlamydomonadaceae</taxon>
        <taxon>Chlamydomonas</taxon>
    </lineage>
</organism>
<keyword evidence="1" id="KW-0788">Thiol protease</keyword>
<dbReference type="Proteomes" id="UP000232323">
    <property type="component" value="Unassembled WGS sequence"/>
</dbReference>
<feature type="region of interest" description="Disordered" evidence="2">
    <location>
        <begin position="749"/>
        <end position="768"/>
    </location>
</feature>
<dbReference type="STRING" id="1157962.A0A250X4Y5"/>
<feature type="compositionally biased region" description="Low complexity" evidence="2">
    <location>
        <begin position="1428"/>
        <end position="1439"/>
    </location>
</feature>
<keyword evidence="1" id="KW-0378">Hydrolase</keyword>
<feature type="compositionally biased region" description="Basic and acidic residues" evidence="2">
    <location>
        <begin position="1462"/>
        <end position="1471"/>
    </location>
</feature>
<feature type="compositionally biased region" description="Basic residues" evidence="2">
    <location>
        <begin position="1555"/>
        <end position="1573"/>
    </location>
</feature>
<feature type="compositionally biased region" description="Low complexity" evidence="2">
    <location>
        <begin position="1030"/>
        <end position="1039"/>
    </location>
</feature>
<evidence type="ECO:0000313" key="3">
    <source>
        <dbReference type="EMBL" id="GAX77979.1"/>
    </source>
</evidence>
<dbReference type="EMBL" id="BEGY01000028">
    <property type="protein sequence ID" value="GAX77979.1"/>
    <property type="molecule type" value="Genomic_DNA"/>
</dbReference>
<evidence type="ECO:0008006" key="5">
    <source>
        <dbReference type="Google" id="ProtNLM"/>
    </source>
</evidence>
<protein>
    <recommendedName>
        <fullName evidence="5">Ubiquitin-like protease family profile domain-containing protein</fullName>
    </recommendedName>
</protein>
<feature type="compositionally biased region" description="Low complexity" evidence="2">
    <location>
        <begin position="751"/>
        <end position="760"/>
    </location>
</feature>
<evidence type="ECO:0000256" key="1">
    <source>
        <dbReference type="ARBA" id="ARBA00022807"/>
    </source>
</evidence>
<feature type="region of interest" description="Disordered" evidence="2">
    <location>
        <begin position="954"/>
        <end position="1039"/>
    </location>
</feature>
<feature type="compositionally biased region" description="Basic and acidic residues" evidence="2">
    <location>
        <begin position="1527"/>
        <end position="1554"/>
    </location>
</feature>
<feature type="region of interest" description="Disordered" evidence="2">
    <location>
        <begin position="1409"/>
        <end position="1573"/>
    </location>
</feature>
<dbReference type="GO" id="GO:0008234">
    <property type="term" value="F:cysteine-type peptidase activity"/>
    <property type="evidence" value="ECO:0007669"/>
    <property type="project" value="UniProtKB-KW"/>
</dbReference>
<dbReference type="OrthoDB" id="568156at2759"/>
<feature type="region of interest" description="Disordered" evidence="2">
    <location>
        <begin position="1052"/>
        <end position="1158"/>
    </location>
</feature>
<feature type="region of interest" description="Disordered" evidence="2">
    <location>
        <begin position="595"/>
        <end position="630"/>
    </location>
</feature>
<feature type="compositionally biased region" description="Polar residues" evidence="2">
    <location>
        <begin position="994"/>
        <end position="1005"/>
    </location>
</feature>
<comment type="caution">
    <text evidence="3">The sequence shown here is derived from an EMBL/GenBank/DDBJ whole genome shotgun (WGS) entry which is preliminary data.</text>
</comment>
<keyword evidence="1" id="KW-0645">Protease</keyword>
<name>A0A250X4Y5_9CHLO</name>
<feature type="region of interest" description="Disordered" evidence="2">
    <location>
        <begin position="422"/>
        <end position="452"/>
    </location>
</feature>
<dbReference type="Gene3D" id="1.10.418.20">
    <property type="match status" value="1"/>
</dbReference>